<reference evidence="1 2" key="1">
    <citation type="submission" date="2013-07" db="EMBL/GenBank/DDBJ databases">
        <title>The Genome Sequence of Cryptococcus heveanensis BCC8398.</title>
        <authorList>
            <consortium name="The Broad Institute Genome Sequencing Platform"/>
            <person name="Cuomo C."/>
            <person name="Litvintseva A."/>
            <person name="Chen Y."/>
            <person name="Heitman J."/>
            <person name="Sun S."/>
            <person name="Springer D."/>
            <person name="Dromer F."/>
            <person name="Young S.K."/>
            <person name="Zeng Q."/>
            <person name="Gargeya S."/>
            <person name="Fitzgerald M."/>
            <person name="Abouelleil A."/>
            <person name="Alvarado L."/>
            <person name="Berlin A.M."/>
            <person name="Chapman S.B."/>
            <person name="Dewar J."/>
            <person name="Goldberg J."/>
            <person name="Griggs A."/>
            <person name="Gujja S."/>
            <person name="Hansen M."/>
            <person name="Howarth C."/>
            <person name="Imamovic A."/>
            <person name="Larimer J."/>
            <person name="McCowan C."/>
            <person name="Murphy C."/>
            <person name="Pearson M."/>
            <person name="Priest M."/>
            <person name="Roberts A."/>
            <person name="Saif S."/>
            <person name="Shea T."/>
            <person name="Sykes S."/>
            <person name="Wortman J."/>
            <person name="Nusbaum C."/>
            <person name="Birren B."/>
        </authorList>
    </citation>
    <scope>NUCLEOTIDE SEQUENCE [LARGE SCALE GENOMIC DNA]</scope>
    <source>
        <strain evidence="1 2">BCC8398</strain>
    </source>
</reference>
<evidence type="ECO:0000313" key="1">
    <source>
        <dbReference type="EMBL" id="OCF35500.1"/>
    </source>
</evidence>
<dbReference type="EMBL" id="KI669498">
    <property type="protein sequence ID" value="OCF35500.1"/>
    <property type="molecule type" value="Genomic_DNA"/>
</dbReference>
<evidence type="ECO:0000313" key="2">
    <source>
        <dbReference type="Proteomes" id="UP000092666"/>
    </source>
</evidence>
<dbReference type="STRING" id="1296120.A0A1B9GWV4"/>
<name>A0A1B9GWV4_9TREE</name>
<sequence>MVLEKIDGIEQEYAQLFEADSTSTGEHFSIQPTGVRSCQLSFMGLVAIVHRLLLQCIPDNDKTRAQSLMAVFDAFRSCEKSAHFISRLTLKDEEVYWAPNASHHISNTVCLLLYIVIRSRPLDSSLASEATSVTINFLSTLVYKYRLTGWDVIGAALRRVVVHLMCIKGELPEFSQPYQDIATALDMPNFVSDLTVDDFLSSLGINVPETLSQMLDDQNWMSSMTFSNVDQGS</sequence>
<organism evidence="1 2">
    <name type="scientific">Kwoniella heveanensis BCC8398</name>
    <dbReference type="NCBI Taxonomy" id="1296120"/>
    <lineage>
        <taxon>Eukaryota</taxon>
        <taxon>Fungi</taxon>
        <taxon>Dikarya</taxon>
        <taxon>Basidiomycota</taxon>
        <taxon>Agaricomycotina</taxon>
        <taxon>Tremellomycetes</taxon>
        <taxon>Tremellales</taxon>
        <taxon>Cryptococcaceae</taxon>
        <taxon>Kwoniella</taxon>
    </lineage>
</organism>
<gene>
    <name evidence="1" type="ORF">I316_02552</name>
</gene>
<dbReference type="OrthoDB" id="2123952at2759"/>
<proteinExistence type="predicted"/>
<dbReference type="AlphaFoldDB" id="A0A1B9GWV4"/>
<reference evidence="2" key="2">
    <citation type="submission" date="2013-12" db="EMBL/GenBank/DDBJ databases">
        <title>Evolution of pathogenesis and genome organization in the Tremellales.</title>
        <authorList>
            <person name="Cuomo C."/>
            <person name="Litvintseva A."/>
            <person name="Heitman J."/>
            <person name="Chen Y."/>
            <person name="Sun S."/>
            <person name="Springer D."/>
            <person name="Dromer F."/>
            <person name="Young S."/>
            <person name="Zeng Q."/>
            <person name="Chapman S."/>
            <person name="Gujja S."/>
            <person name="Saif S."/>
            <person name="Birren B."/>
        </authorList>
    </citation>
    <scope>NUCLEOTIDE SEQUENCE [LARGE SCALE GENOMIC DNA]</scope>
    <source>
        <strain evidence="2">BCC8398</strain>
    </source>
</reference>
<keyword evidence="2" id="KW-1185">Reference proteome</keyword>
<protein>
    <submittedName>
        <fullName evidence="1">Uncharacterized protein</fullName>
    </submittedName>
</protein>
<dbReference type="Proteomes" id="UP000092666">
    <property type="component" value="Unassembled WGS sequence"/>
</dbReference>
<accession>A0A1B9GWV4</accession>